<comment type="caution">
    <text evidence="1">The sequence shown here is derived from an EMBL/GenBank/DDBJ whole genome shotgun (WGS) entry which is preliminary data.</text>
</comment>
<dbReference type="EMBL" id="JAUUTY010000003">
    <property type="protein sequence ID" value="KAK1670412.1"/>
    <property type="molecule type" value="Genomic_DNA"/>
</dbReference>
<evidence type="ECO:0000313" key="2">
    <source>
        <dbReference type="Proteomes" id="UP001231189"/>
    </source>
</evidence>
<organism evidence="1 2">
    <name type="scientific">Lolium multiflorum</name>
    <name type="common">Italian ryegrass</name>
    <name type="synonym">Lolium perenne subsp. multiflorum</name>
    <dbReference type="NCBI Taxonomy" id="4521"/>
    <lineage>
        <taxon>Eukaryota</taxon>
        <taxon>Viridiplantae</taxon>
        <taxon>Streptophyta</taxon>
        <taxon>Embryophyta</taxon>
        <taxon>Tracheophyta</taxon>
        <taxon>Spermatophyta</taxon>
        <taxon>Magnoliopsida</taxon>
        <taxon>Liliopsida</taxon>
        <taxon>Poales</taxon>
        <taxon>Poaceae</taxon>
        <taxon>BOP clade</taxon>
        <taxon>Pooideae</taxon>
        <taxon>Poodae</taxon>
        <taxon>Poeae</taxon>
        <taxon>Poeae Chloroplast Group 2 (Poeae type)</taxon>
        <taxon>Loliodinae</taxon>
        <taxon>Loliinae</taxon>
        <taxon>Lolium</taxon>
    </lineage>
</organism>
<dbReference type="AlphaFoldDB" id="A0AAD8T5V5"/>
<sequence length="148" mass="16488">MVDGAPMVPVLGEGDNEGRRELASQLVAAARATGICEALYLGDVDDRDDHSALSTLLLKVLPDLVCMLATKDCKKTAWDALKTVHMGREHVCKAKAQTRRREFELLRSQSIVEFLLRPTDIVNDLDMLDDPVQEYKAVLKFLHVVPCK</sequence>
<protein>
    <submittedName>
        <fullName evidence="1">Uncharacterized protein</fullName>
    </submittedName>
</protein>
<reference evidence="1" key="1">
    <citation type="submission" date="2023-07" db="EMBL/GenBank/DDBJ databases">
        <title>A chromosome-level genome assembly of Lolium multiflorum.</title>
        <authorList>
            <person name="Chen Y."/>
            <person name="Copetti D."/>
            <person name="Kolliker R."/>
            <person name="Studer B."/>
        </authorList>
    </citation>
    <scope>NUCLEOTIDE SEQUENCE</scope>
    <source>
        <strain evidence="1">02402/16</strain>
        <tissue evidence="1">Leaf</tissue>
    </source>
</reference>
<name>A0AAD8T5V5_LOLMU</name>
<proteinExistence type="predicted"/>
<evidence type="ECO:0000313" key="1">
    <source>
        <dbReference type="EMBL" id="KAK1670412.1"/>
    </source>
</evidence>
<accession>A0AAD8T5V5</accession>
<keyword evidence="2" id="KW-1185">Reference proteome</keyword>
<gene>
    <name evidence="1" type="ORF">QYE76_058571</name>
</gene>
<dbReference type="Proteomes" id="UP001231189">
    <property type="component" value="Unassembled WGS sequence"/>
</dbReference>